<gene>
    <name evidence="2" type="ORF">DBRI00130_LOCUS22341</name>
</gene>
<organism evidence="2">
    <name type="scientific">Ditylum brightwellii</name>
    <dbReference type="NCBI Taxonomy" id="49249"/>
    <lineage>
        <taxon>Eukaryota</taxon>
        <taxon>Sar</taxon>
        <taxon>Stramenopiles</taxon>
        <taxon>Ochrophyta</taxon>
        <taxon>Bacillariophyta</taxon>
        <taxon>Mediophyceae</taxon>
        <taxon>Lithodesmiophycidae</taxon>
        <taxon>Lithodesmiales</taxon>
        <taxon>Lithodesmiaceae</taxon>
        <taxon>Ditylum</taxon>
    </lineage>
</organism>
<dbReference type="PANTHER" id="PTHR31469">
    <property type="entry name" value="OS07G0633600 PROTEIN"/>
    <property type="match status" value="1"/>
</dbReference>
<dbReference type="AlphaFoldDB" id="A0A7S4RQM6"/>
<protein>
    <recommendedName>
        <fullName evidence="3">O-fucosyltransferase family protein</fullName>
    </recommendedName>
</protein>
<proteinExistence type="predicted"/>
<sequence>MSQSRTKERPPKRKRASLNAILFIFISLCAAGSFIMFRYGISEEDEHVLHLMASVEKFKEMHLNHIEVVSDQSDQHSLAGLSCEKYGGPEDASEMVYWSDITSDASFESPFHAKHDQGDRPMYMTFEPDGGGWNNIRMAMETVVVMAHAMGRTIVIPKVCIFKYLCLLSCHVWKRCFVPE</sequence>
<evidence type="ECO:0000313" key="2">
    <source>
        <dbReference type="EMBL" id="CAE4621402.1"/>
    </source>
</evidence>
<dbReference type="EMBL" id="HBNS01028429">
    <property type="protein sequence ID" value="CAE4621402.1"/>
    <property type="molecule type" value="Transcribed_RNA"/>
</dbReference>
<evidence type="ECO:0008006" key="3">
    <source>
        <dbReference type="Google" id="ProtNLM"/>
    </source>
</evidence>
<accession>A0A7S4RQM6</accession>
<keyword evidence="1" id="KW-0472">Membrane</keyword>
<feature type="transmembrane region" description="Helical" evidence="1">
    <location>
        <begin position="20"/>
        <end position="41"/>
    </location>
</feature>
<dbReference type="PANTHER" id="PTHR31469:SF8">
    <property type="entry name" value="OS07G0641000 PROTEIN"/>
    <property type="match status" value="1"/>
</dbReference>
<reference evidence="2" key="1">
    <citation type="submission" date="2021-01" db="EMBL/GenBank/DDBJ databases">
        <authorList>
            <person name="Corre E."/>
            <person name="Pelletier E."/>
            <person name="Niang G."/>
            <person name="Scheremetjew M."/>
            <person name="Finn R."/>
            <person name="Kale V."/>
            <person name="Holt S."/>
            <person name="Cochrane G."/>
            <person name="Meng A."/>
            <person name="Brown T."/>
            <person name="Cohen L."/>
        </authorList>
    </citation>
    <scope>NUCLEOTIDE SEQUENCE</scope>
    <source>
        <strain evidence="2">GSO104</strain>
    </source>
</reference>
<keyword evidence="1" id="KW-0812">Transmembrane</keyword>
<evidence type="ECO:0000256" key="1">
    <source>
        <dbReference type="SAM" id="Phobius"/>
    </source>
</evidence>
<keyword evidence="1" id="KW-1133">Transmembrane helix</keyword>
<name>A0A7S4RQM6_9STRA</name>